<dbReference type="GO" id="GO:0006355">
    <property type="term" value="P:regulation of DNA-templated transcription"/>
    <property type="evidence" value="ECO:0007669"/>
    <property type="project" value="InterPro"/>
</dbReference>
<dbReference type="PANTHER" id="PTHR32071">
    <property type="entry name" value="TRANSCRIPTIONAL REGULATORY PROTEIN"/>
    <property type="match status" value="1"/>
</dbReference>
<dbReference type="InterPro" id="IPR003593">
    <property type="entry name" value="AAA+_ATPase"/>
</dbReference>
<dbReference type="PROSITE" id="PS50110">
    <property type="entry name" value="RESPONSE_REGULATORY"/>
    <property type="match status" value="1"/>
</dbReference>
<dbReference type="SUPFAM" id="SSF52540">
    <property type="entry name" value="P-loop containing nucleoside triphosphate hydrolases"/>
    <property type="match status" value="1"/>
</dbReference>
<dbReference type="Pfam" id="PF00158">
    <property type="entry name" value="Sigma54_activat"/>
    <property type="match status" value="1"/>
</dbReference>
<dbReference type="FunFam" id="3.40.50.300:FF:000006">
    <property type="entry name" value="DNA-binding transcriptional regulator NtrC"/>
    <property type="match status" value="1"/>
</dbReference>
<dbReference type="Pfam" id="PF02954">
    <property type="entry name" value="HTH_8"/>
    <property type="match status" value="1"/>
</dbReference>
<keyword evidence="6" id="KW-0804">Transcription</keyword>
<feature type="domain" description="Sigma-54 factor interaction" evidence="8">
    <location>
        <begin position="138"/>
        <end position="367"/>
    </location>
</feature>
<dbReference type="InterPro" id="IPR009057">
    <property type="entry name" value="Homeodomain-like_sf"/>
</dbReference>
<evidence type="ECO:0000259" key="8">
    <source>
        <dbReference type="PROSITE" id="PS50045"/>
    </source>
</evidence>
<dbReference type="PRINTS" id="PR01590">
    <property type="entry name" value="HTHFIS"/>
</dbReference>
<keyword evidence="2" id="KW-0547">Nucleotide-binding</keyword>
<dbReference type="GO" id="GO:0000160">
    <property type="term" value="P:phosphorelay signal transduction system"/>
    <property type="evidence" value="ECO:0007669"/>
    <property type="project" value="InterPro"/>
</dbReference>
<keyword evidence="3" id="KW-0067">ATP-binding</keyword>
<evidence type="ECO:0000256" key="7">
    <source>
        <dbReference type="PROSITE-ProRule" id="PRU00169"/>
    </source>
</evidence>
<dbReference type="Pfam" id="PF00072">
    <property type="entry name" value="Response_reg"/>
    <property type="match status" value="1"/>
</dbReference>
<dbReference type="eggNOG" id="COG2204">
    <property type="taxonomic scope" value="Bacteria"/>
</dbReference>
<dbReference type="Gene3D" id="1.10.10.60">
    <property type="entry name" value="Homeodomain-like"/>
    <property type="match status" value="1"/>
</dbReference>
<keyword evidence="1 7" id="KW-0597">Phosphoprotein</keyword>
<dbReference type="InterPro" id="IPR027417">
    <property type="entry name" value="P-loop_NTPase"/>
</dbReference>
<evidence type="ECO:0000256" key="4">
    <source>
        <dbReference type="ARBA" id="ARBA00023015"/>
    </source>
</evidence>
<dbReference type="Pfam" id="PF25601">
    <property type="entry name" value="AAA_lid_14"/>
    <property type="match status" value="1"/>
</dbReference>
<evidence type="ECO:0000256" key="3">
    <source>
        <dbReference type="ARBA" id="ARBA00022840"/>
    </source>
</evidence>
<reference evidence="10" key="1">
    <citation type="journal article" date="2015" name="PeerJ">
        <title>First genomic representation of candidate bacterial phylum KSB3 points to enhanced environmental sensing as a trigger of wastewater bulking.</title>
        <authorList>
            <person name="Sekiguchi Y."/>
            <person name="Ohashi A."/>
            <person name="Parks D.H."/>
            <person name="Yamauchi T."/>
            <person name="Tyson G.W."/>
            <person name="Hugenholtz P."/>
        </authorList>
    </citation>
    <scope>NUCLEOTIDE SEQUENCE [LARGE SCALE GENOMIC DNA]</scope>
</reference>
<dbReference type="PROSITE" id="PS00688">
    <property type="entry name" value="SIGMA54_INTERACT_3"/>
    <property type="match status" value="1"/>
</dbReference>
<proteinExistence type="predicted"/>
<evidence type="ECO:0000313" key="10">
    <source>
        <dbReference type="EMBL" id="GAK59483.1"/>
    </source>
</evidence>
<organism evidence="10">
    <name type="scientific">Vecturithrix granuli</name>
    <dbReference type="NCBI Taxonomy" id="1499967"/>
    <lineage>
        <taxon>Bacteria</taxon>
        <taxon>Candidatus Moduliflexota</taxon>
        <taxon>Candidatus Vecturitrichia</taxon>
        <taxon>Candidatus Vecturitrichales</taxon>
        <taxon>Candidatus Vecturitrichaceae</taxon>
        <taxon>Candidatus Vecturithrix</taxon>
    </lineage>
</organism>
<dbReference type="InterPro" id="IPR011006">
    <property type="entry name" value="CheY-like_superfamily"/>
</dbReference>
<dbReference type="InterPro" id="IPR002197">
    <property type="entry name" value="HTH_Fis"/>
</dbReference>
<dbReference type="SMART" id="SM00448">
    <property type="entry name" value="REC"/>
    <property type="match status" value="1"/>
</dbReference>
<dbReference type="InterPro" id="IPR001789">
    <property type="entry name" value="Sig_transdc_resp-reg_receiver"/>
</dbReference>
<keyword evidence="5" id="KW-0238">DNA-binding</keyword>
<dbReference type="STRING" id="1499967.U27_06468"/>
<dbReference type="CDD" id="cd00009">
    <property type="entry name" value="AAA"/>
    <property type="match status" value="1"/>
</dbReference>
<dbReference type="Gene3D" id="3.40.50.2300">
    <property type="match status" value="1"/>
</dbReference>
<evidence type="ECO:0000313" key="11">
    <source>
        <dbReference type="Proteomes" id="UP000030661"/>
    </source>
</evidence>
<keyword evidence="11" id="KW-1185">Reference proteome</keyword>
<dbReference type="GO" id="GO:0043565">
    <property type="term" value="F:sequence-specific DNA binding"/>
    <property type="evidence" value="ECO:0007669"/>
    <property type="project" value="InterPro"/>
</dbReference>
<dbReference type="InterPro" id="IPR002078">
    <property type="entry name" value="Sigma_54_int"/>
</dbReference>
<dbReference type="InterPro" id="IPR058031">
    <property type="entry name" value="AAA_lid_NorR"/>
</dbReference>
<keyword evidence="4" id="KW-0805">Transcription regulation</keyword>
<gene>
    <name evidence="10" type="ORF">U27_06468</name>
</gene>
<dbReference type="SMART" id="SM00382">
    <property type="entry name" value="AAA"/>
    <property type="match status" value="1"/>
</dbReference>
<dbReference type="Gene3D" id="1.10.8.60">
    <property type="match status" value="1"/>
</dbReference>
<dbReference type="InterPro" id="IPR025944">
    <property type="entry name" value="Sigma_54_int_dom_CS"/>
</dbReference>
<feature type="modified residue" description="4-aspartylphosphate" evidence="7">
    <location>
        <position position="51"/>
    </location>
</feature>
<sequence length="440" mass="49496">MKILLVEDNREIRNSIVTVLELEGINVLTAENGLAAQRILANETVTLIVTDLKMPGMDGLSLLKWLQHEGPSTPVVMMSAYGEISDAVEAMKLGAEDYLVKPFDIQEFLIRVKRVIEKHELQERVESGWRKSANGIQWIGESLQMRQIKRLVEKIALTSSTALITGPSGVGKEVIARMIHASSPRSSRLFVAINLAGIPEHLVESELFGYEKGAFTGAYARKIGICELANEGVLLLDEIGDMPFHLQGKLLRVLQERKIQRLGGTQSIPIDVRIIAATNRDLEELVQQHTFREDLFYRLNVIRIEIPPLHERAEDIPVLTGYFIKQFNKQFGKTVKGIRPDALELLQSYNFPGNVRELENLIERAMILAESDVLTSKDLNLPELRVNSLPRKGTLDDVQREAIIEALQRWEGNKTQAAKELGIDRKTLLRKLTDYGVKGI</sequence>
<dbReference type="Gene3D" id="3.40.50.300">
    <property type="entry name" value="P-loop containing nucleotide triphosphate hydrolases"/>
    <property type="match status" value="1"/>
</dbReference>
<dbReference type="EMBL" id="DF820470">
    <property type="protein sequence ID" value="GAK59483.1"/>
    <property type="molecule type" value="Genomic_DNA"/>
</dbReference>
<dbReference type="AlphaFoldDB" id="A0A081C4H8"/>
<evidence type="ECO:0000259" key="9">
    <source>
        <dbReference type="PROSITE" id="PS50110"/>
    </source>
</evidence>
<dbReference type="FunFam" id="3.40.50.2300:FF:000018">
    <property type="entry name" value="DNA-binding transcriptional regulator NtrC"/>
    <property type="match status" value="1"/>
</dbReference>
<feature type="domain" description="Response regulatory" evidence="9">
    <location>
        <begin position="2"/>
        <end position="116"/>
    </location>
</feature>
<name>A0A081C4H8_VECG1</name>
<evidence type="ECO:0000256" key="6">
    <source>
        <dbReference type="ARBA" id="ARBA00023163"/>
    </source>
</evidence>
<evidence type="ECO:0000256" key="2">
    <source>
        <dbReference type="ARBA" id="ARBA00022741"/>
    </source>
</evidence>
<dbReference type="PROSITE" id="PS50045">
    <property type="entry name" value="SIGMA54_INTERACT_4"/>
    <property type="match status" value="1"/>
</dbReference>
<dbReference type="SUPFAM" id="SSF52172">
    <property type="entry name" value="CheY-like"/>
    <property type="match status" value="1"/>
</dbReference>
<evidence type="ECO:0000256" key="5">
    <source>
        <dbReference type="ARBA" id="ARBA00023125"/>
    </source>
</evidence>
<accession>A0A081C4H8</accession>
<dbReference type="Proteomes" id="UP000030661">
    <property type="component" value="Unassembled WGS sequence"/>
</dbReference>
<dbReference type="HOGENOM" id="CLU_000445_0_6_0"/>
<dbReference type="GO" id="GO:0005524">
    <property type="term" value="F:ATP binding"/>
    <property type="evidence" value="ECO:0007669"/>
    <property type="project" value="UniProtKB-KW"/>
</dbReference>
<protein>
    <submittedName>
        <fullName evidence="10">Two component, sigma54 specific, transcriptional regulator, Fis family</fullName>
    </submittedName>
</protein>
<dbReference type="SUPFAM" id="SSF46689">
    <property type="entry name" value="Homeodomain-like"/>
    <property type="match status" value="1"/>
</dbReference>
<evidence type="ECO:0000256" key="1">
    <source>
        <dbReference type="ARBA" id="ARBA00022553"/>
    </source>
</evidence>
<dbReference type="PANTHER" id="PTHR32071:SF21">
    <property type="entry name" value="TRANSCRIPTIONAL REGULATORY PROTEIN FLGR"/>
    <property type="match status" value="1"/>
</dbReference>